<feature type="region of interest" description="Disordered" evidence="1">
    <location>
        <begin position="1"/>
        <end position="28"/>
    </location>
</feature>
<evidence type="ECO:0000313" key="2">
    <source>
        <dbReference type="EMBL" id="MPC86069.1"/>
    </source>
</evidence>
<keyword evidence="3" id="KW-1185">Reference proteome</keyword>
<evidence type="ECO:0000256" key="1">
    <source>
        <dbReference type="SAM" id="MobiDB-lite"/>
    </source>
</evidence>
<evidence type="ECO:0000313" key="3">
    <source>
        <dbReference type="Proteomes" id="UP000324222"/>
    </source>
</evidence>
<dbReference type="AlphaFoldDB" id="A0A5B7IV66"/>
<dbReference type="Proteomes" id="UP000324222">
    <property type="component" value="Unassembled WGS sequence"/>
</dbReference>
<sequence length="176" mass="18154">MHTGSGCERRAKVVGPHAKPGPGPALGPPERICELSVRQLSDTTASAAAMSEGLMPRLEHVRVGCDGLPSAAATIIAAISCAEQVNGACVHLLNEGTQALRGGGGDRRMAAREGELRRDPYWCVVSSASSVQGQMASTGKEDTGAACNRRPAQPATRCPLQRPPSGGTTPVSSRCL</sequence>
<feature type="compositionally biased region" description="Polar residues" evidence="1">
    <location>
        <begin position="166"/>
        <end position="176"/>
    </location>
</feature>
<proteinExistence type="predicted"/>
<organism evidence="2 3">
    <name type="scientific">Portunus trituberculatus</name>
    <name type="common">Swimming crab</name>
    <name type="synonym">Neptunus trituberculatus</name>
    <dbReference type="NCBI Taxonomy" id="210409"/>
    <lineage>
        <taxon>Eukaryota</taxon>
        <taxon>Metazoa</taxon>
        <taxon>Ecdysozoa</taxon>
        <taxon>Arthropoda</taxon>
        <taxon>Crustacea</taxon>
        <taxon>Multicrustacea</taxon>
        <taxon>Malacostraca</taxon>
        <taxon>Eumalacostraca</taxon>
        <taxon>Eucarida</taxon>
        <taxon>Decapoda</taxon>
        <taxon>Pleocyemata</taxon>
        <taxon>Brachyura</taxon>
        <taxon>Eubrachyura</taxon>
        <taxon>Portunoidea</taxon>
        <taxon>Portunidae</taxon>
        <taxon>Portuninae</taxon>
        <taxon>Portunus</taxon>
    </lineage>
</organism>
<comment type="caution">
    <text evidence="2">The sequence shown here is derived from an EMBL/GenBank/DDBJ whole genome shotgun (WGS) entry which is preliminary data.</text>
</comment>
<feature type="region of interest" description="Disordered" evidence="1">
    <location>
        <begin position="133"/>
        <end position="176"/>
    </location>
</feature>
<gene>
    <name evidence="2" type="ORF">E2C01_080881</name>
</gene>
<name>A0A5B7IV66_PORTR</name>
<accession>A0A5B7IV66</accession>
<protein>
    <submittedName>
        <fullName evidence="2">Uncharacterized protein</fullName>
    </submittedName>
</protein>
<dbReference type="EMBL" id="VSRR010070379">
    <property type="protein sequence ID" value="MPC86069.1"/>
    <property type="molecule type" value="Genomic_DNA"/>
</dbReference>
<reference evidence="2 3" key="1">
    <citation type="submission" date="2019-05" db="EMBL/GenBank/DDBJ databases">
        <title>Another draft genome of Portunus trituberculatus and its Hox gene families provides insights of decapod evolution.</title>
        <authorList>
            <person name="Jeong J.-H."/>
            <person name="Song I."/>
            <person name="Kim S."/>
            <person name="Choi T."/>
            <person name="Kim D."/>
            <person name="Ryu S."/>
            <person name="Kim W."/>
        </authorList>
    </citation>
    <scope>NUCLEOTIDE SEQUENCE [LARGE SCALE GENOMIC DNA]</scope>
    <source>
        <tissue evidence="2">Muscle</tissue>
    </source>
</reference>